<organism evidence="4 5">
    <name type="scientific">Paraclostridium sordellii</name>
    <name type="common">Clostridium sordellii</name>
    <dbReference type="NCBI Taxonomy" id="1505"/>
    <lineage>
        <taxon>Bacteria</taxon>
        <taxon>Bacillati</taxon>
        <taxon>Bacillota</taxon>
        <taxon>Clostridia</taxon>
        <taxon>Peptostreptococcales</taxon>
        <taxon>Peptostreptococcaceae</taxon>
        <taxon>Paraclostridium</taxon>
    </lineage>
</organism>
<evidence type="ECO:0000313" key="5">
    <source>
        <dbReference type="Proteomes" id="UP000032811"/>
    </source>
</evidence>
<dbReference type="Gene3D" id="1.10.530.10">
    <property type="match status" value="1"/>
</dbReference>
<dbReference type="InterPro" id="IPR003646">
    <property type="entry name" value="SH3-like_bac-type"/>
</dbReference>
<proteinExistence type="predicted"/>
<feature type="chain" id="PRO_5045390008" evidence="2">
    <location>
        <begin position="24"/>
        <end position="895"/>
    </location>
</feature>
<evidence type="ECO:0000256" key="1">
    <source>
        <dbReference type="ARBA" id="ARBA00022443"/>
    </source>
</evidence>
<dbReference type="SMART" id="SM00047">
    <property type="entry name" value="LYZ2"/>
    <property type="match status" value="1"/>
</dbReference>
<dbReference type="InterPro" id="IPR002901">
    <property type="entry name" value="MGlyc_endo_b_GlcNAc-like_dom"/>
</dbReference>
<name>A0ABM9RL91_PARSO</name>
<feature type="domain" description="SH3b" evidence="3">
    <location>
        <begin position="25"/>
        <end position="88"/>
    </location>
</feature>
<feature type="domain" description="SH3b" evidence="3">
    <location>
        <begin position="334"/>
        <end position="396"/>
    </location>
</feature>
<accession>A0ABM9RL91</accession>
<feature type="domain" description="SH3b" evidence="3">
    <location>
        <begin position="95"/>
        <end position="157"/>
    </location>
</feature>
<keyword evidence="1" id="KW-0728">SH3 domain</keyword>
<keyword evidence="2" id="KW-0732">Signal</keyword>
<dbReference type="Pfam" id="PF01832">
    <property type="entry name" value="Glucosaminidase"/>
    <property type="match status" value="1"/>
</dbReference>
<dbReference type="InterPro" id="IPR036028">
    <property type="entry name" value="SH3-like_dom_sf"/>
</dbReference>
<keyword evidence="5" id="KW-1185">Reference proteome</keyword>
<feature type="domain" description="SH3b" evidence="3">
    <location>
        <begin position="257"/>
        <end position="319"/>
    </location>
</feature>
<feature type="domain" description="SH3b" evidence="3">
    <location>
        <begin position="411"/>
        <end position="473"/>
    </location>
</feature>
<feature type="domain" description="SH3b" evidence="3">
    <location>
        <begin position="180"/>
        <end position="242"/>
    </location>
</feature>
<dbReference type="SMART" id="SM00287">
    <property type="entry name" value="SH3b"/>
    <property type="match status" value="8"/>
</dbReference>
<reference evidence="4 5" key="1">
    <citation type="submission" date="2014-11" db="EMBL/GenBank/DDBJ databases">
        <authorList>
            <person name="Aslett M.A."/>
            <person name="De Silva N."/>
        </authorList>
    </citation>
    <scope>NUCLEOTIDE SEQUENCE [LARGE SCALE GENOMIC DNA]</scope>
    <source>
        <strain evidence="4 5">ATCC9714</strain>
    </source>
</reference>
<dbReference type="SMART" id="SM00326">
    <property type="entry name" value="SH3"/>
    <property type="match status" value="7"/>
</dbReference>
<dbReference type="Proteomes" id="UP000032811">
    <property type="component" value="Chromosome 1"/>
</dbReference>
<dbReference type="InterPro" id="IPR052354">
    <property type="entry name" value="Cell_Wall_Dynamics_Protein"/>
</dbReference>
<dbReference type="SUPFAM" id="SSF50044">
    <property type="entry name" value="SH3-domain"/>
    <property type="match status" value="7"/>
</dbReference>
<dbReference type="Pfam" id="PF08239">
    <property type="entry name" value="SH3_3"/>
    <property type="match status" value="8"/>
</dbReference>
<dbReference type="InterPro" id="IPR001452">
    <property type="entry name" value="SH3_domain"/>
</dbReference>
<dbReference type="CDD" id="cd00174">
    <property type="entry name" value="SH3"/>
    <property type="match status" value="1"/>
</dbReference>
<sequence>MLKRRIAMATLALIPFTATNAFASNQEGIVTATSLNVRSGPSTDSSFLFSIKKNDKVTILKSENGWYKISTANGHEGWASSEYISTNTSDTNQQSNKKVVNVDNLNMRNGASTSYRVIMQLNKGTVIEIISESNGWTKIKHDGRIGFVASKYLSPIENNNQTTKPEQQPNVSVQPQVSVSKTKVVVATSLNMRSGPSTGNSVIGSLKNNEKVEVISESNGWSKIKYNGKEGYVSSTYLKDVNEGGTSKPDEKPNVGTKIKVVVATSLNVRSGPSTSHGIIGSLKNNEKVEVISESNGWSKIKYNGKEGYVSSTYLKNSNEGVTSKPDEKPNVETKIKVVAATSLNVRSGPSTSHGIIGSLKNNEKVEVISESNGWSKIKHNGKEGYVSSTYLKDSNEGGISKPDEKPNVGTKIKVVAATSLNVRSGPSTSHGIIGSLKNNEKVEVISENNGWSKIKHNGKEGYVSSTYLKDSNEGGTSKPDEKPNVGTKIKVVAATSLNVRSGPSTGHGIIGSLKNNEKVEVISESNGWSKIKYNGKEGYVSNTYLKDSNEGGAVTPPEQTKTKVVTATSLNVRSGPSTGHGIIGSLKNNEKVEVISESNGWSKIKYNGKEGYVSSTYLTDYQGGGTNPGGGSGGSSSEVVNGATVNYRNLSYSLQDHVNKQASKGNGNMISGRGFVQASRSDIEHYINPKNFTSSKSGMLQFLRLDSYKGGISASELNGYLNSLSPASSGTNVFYNQGQAFLDAARKYNIDVVYLVGHSMVETGYGKSTLAQGQVLTSYKGSPLPQPVKVYNFFGIGAFDGTANLSGAEAAYKNGWTTVEKTIEGSAKWLSQNYIHNGGYDQNTLYKMRWSYEHLWHQYATDVNWANVISSVMSRLVGMYDTNSNLVYEVPVHR</sequence>
<dbReference type="PANTHER" id="PTHR34408">
    <property type="entry name" value="FAMILY PROTEIN, PUTATIVE-RELATED"/>
    <property type="match status" value="1"/>
</dbReference>
<dbReference type="PROSITE" id="PS51781">
    <property type="entry name" value="SH3B"/>
    <property type="match status" value="8"/>
</dbReference>
<evidence type="ECO:0000313" key="4">
    <source>
        <dbReference type="EMBL" id="CEJ72783.1"/>
    </source>
</evidence>
<feature type="domain" description="SH3b" evidence="3">
    <location>
        <begin position="488"/>
        <end position="550"/>
    </location>
</feature>
<feature type="signal peptide" evidence="2">
    <location>
        <begin position="1"/>
        <end position="23"/>
    </location>
</feature>
<evidence type="ECO:0000256" key="2">
    <source>
        <dbReference type="SAM" id="SignalP"/>
    </source>
</evidence>
<feature type="domain" description="SH3b" evidence="3">
    <location>
        <begin position="561"/>
        <end position="623"/>
    </location>
</feature>
<protein>
    <submittedName>
        <fullName evidence="4">Mannosyl-glycoendo-beta-N-acetylglucosamidasedomain protein, possible enterotoxin</fullName>
    </submittedName>
</protein>
<dbReference type="EMBL" id="LN679998">
    <property type="protein sequence ID" value="CEJ72783.1"/>
    <property type="molecule type" value="Genomic_DNA"/>
</dbReference>
<evidence type="ECO:0000259" key="3">
    <source>
        <dbReference type="PROSITE" id="PS51781"/>
    </source>
</evidence>
<dbReference type="PANTHER" id="PTHR34408:SF1">
    <property type="entry name" value="GLYCOSYL HYDROLASE FAMILY 19 DOMAIN-CONTAINING PROTEIN HI_1415"/>
    <property type="match status" value="1"/>
</dbReference>
<gene>
    <name evidence="4" type="primary">entD</name>
    <name evidence="4" type="ORF">ATCC9714_06711</name>
</gene>
<dbReference type="Gene3D" id="2.30.30.40">
    <property type="entry name" value="SH3 Domains"/>
    <property type="match status" value="8"/>
</dbReference>